<feature type="transmembrane region" description="Helical" evidence="6">
    <location>
        <begin position="21"/>
        <end position="42"/>
    </location>
</feature>
<feature type="transmembrane region" description="Helical" evidence="6">
    <location>
        <begin position="340"/>
        <end position="357"/>
    </location>
</feature>
<dbReference type="InterPro" id="IPR018385">
    <property type="entry name" value="C4_dicarb_anaerob_car-like"/>
</dbReference>
<keyword evidence="2" id="KW-1003">Cell membrane</keyword>
<keyword evidence="4 6" id="KW-1133">Transmembrane helix</keyword>
<dbReference type="PANTHER" id="PTHR43652">
    <property type="entry name" value="BASIC AMINO ACID ANTIPORTER YFCC-RELATED"/>
    <property type="match status" value="1"/>
</dbReference>
<keyword evidence="5 6" id="KW-0472">Membrane</keyword>
<feature type="transmembrane region" description="Helical" evidence="6">
    <location>
        <begin position="249"/>
        <end position="271"/>
    </location>
</feature>
<feature type="transmembrane region" description="Helical" evidence="6">
    <location>
        <begin position="409"/>
        <end position="432"/>
    </location>
</feature>
<feature type="transmembrane region" description="Helical" evidence="6">
    <location>
        <begin position="193"/>
        <end position="218"/>
    </location>
</feature>
<evidence type="ECO:0000313" key="8">
    <source>
        <dbReference type="Proteomes" id="UP000254118"/>
    </source>
</evidence>
<dbReference type="Pfam" id="PF03606">
    <property type="entry name" value="DcuC"/>
    <property type="match status" value="1"/>
</dbReference>
<evidence type="ECO:0000256" key="3">
    <source>
        <dbReference type="ARBA" id="ARBA00022692"/>
    </source>
</evidence>
<dbReference type="EMBL" id="UFYA01000001">
    <property type="protein sequence ID" value="STD07486.1"/>
    <property type="molecule type" value="Genomic_DNA"/>
</dbReference>
<evidence type="ECO:0000313" key="7">
    <source>
        <dbReference type="EMBL" id="STD07486.1"/>
    </source>
</evidence>
<comment type="caution">
    <text evidence="7">The sequence shown here is derived from an EMBL/GenBank/DDBJ whole genome shotgun (WGS) entry which is preliminary data.</text>
</comment>
<feature type="transmembrane region" description="Helical" evidence="6">
    <location>
        <begin position="467"/>
        <end position="486"/>
    </location>
</feature>
<evidence type="ECO:0000256" key="6">
    <source>
        <dbReference type="SAM" id="Phobius"/>
    </source>
</evidence>
<feature type="transmembrane region" description="Helical" evidence="6">
    <location>
        <begin position="132"/>
        <end position="156"/>
    </location>
</feature>
<comment type="subcellular location">
    <subcellularLocation>
        <location evidence="1">Cell membrane</location>
        <topology evidence="1">Multi-pass membrane protein</topology>
    </subcellularLocation>
</comment>
<protein>
    <submittedName>
        <fullName evidence="7">H+/gluconate symporter and related permeases</fullName>
    </submittedName>
</protein>
<dbReference type="GO" id="GO:0005886">
    <property type="term" value="C:plasma membrane"/>
    <property type="evidence" value="ECO:0007669"/>
    <property type="project" value="UniProtKB-SubCell"/>
</dbReference>
<feature type="transmembrane region" description="Helical" evidence="6">
    <location>
        <begin position="369"/>
        <end position="389"/>
    </location>
</feature>
<feature type="transmembrane region" description="Helical" evidence="6">
    <location>
        <begin position="498"/>
        <end position="520"/>
    </location>
</feature>
<name>A0AA46H049_9MICO</name>
<organism evidence="7 8">
    <name type="scientific">Dermatophilus congolensis</name>
    <dbReference type="NCBI Taxonomy" id="1863"/>
    <lineage>
        <taxon>Bacteria</taxon>
        <taxon>Bacillati</taxon>
        <taxon>Actinomycetota</taxon>
        <taxon>Actinomycetes</taxon>
        <taxon>Micrococcales</taxon>
        <taxon>Dermatophilaceae</taxon>
        <taxon>Dermatophilus</taxon>
    </lineage>
</organism>
<dbReference type="InterPro" id="IPR051679">
    <property type="entry name" value="DASS-Related_Transporters"/>
</dbReference>
<evidence type="ECO:0000256" key="1">
    <source>
        <dbReference type="ARBA" id="ARBA00004651"/>
    </source>
</evidence>
<dbReference type="RefSeq" id="WP_115030059.1">
    <property type="nucleotide sequence ID" value="NZ_UFYA01000001.1"/>
</dbReference>
<proteinExistence type="predicted"/>
<dbReference type="PANTHER" id="PTHR43652:SF6">
    <property type="entry name" value="ARGININE REPRESSOR"/>
    <property type="match status" value="1"/>
</dbReference>
<gene>
    <name evidence="7" type="ORF">NCTC7915_00821</name>
</gene>
<sequence>MTSPAVDDTQTTTKPGRRWSFPSAFTILFLLTLLAVAATWIVPAGSYAKLTYDQPSQSLAVTSPQGQKTSLPATQNSLDKLGVKIDVSKFTDGEITKPVSIPHTYERLEQKPASLADITTSMVNGTVEAADIIVFILILGGLIGVVKATGAFDAGLIALTQRTKGREFLLVSTVSVLMVLGGTSCGLEEEAVAFYPILVPIFIAMGYDAIICVGAIFLAGSMGTTFSTINPFSVVIASNAAGTQFTEGIWWRAFGCAAGAVAVISYLWWYARKIKTDPTSSYTYADREKFAARWQLETGDGSHVVFEWRRKIILVLFVVPFPLMVWGVMVGGWWFPEMAASFLAITIGIMFLAATGPHRLTEKQLVDSFTAGASSLVGVSLIIGLARGINLVMNNGLISDTMLDAASNLVHGMNGPLFIVAMLFVFFFLGFVVPSSSGLAVLAMPIMAPLGDTVGIDRWIIVCAYQWGQYAMLFLTPTGLVMATLQMLDISFSHWVRFVWPMVVFVLSFGGLLLITQVLLTT</sequence>
<evidence type="ECO:0000256" key="5">
    <source>
        <dbReference type="ARBA" id="ARBA00023136"/>
    </source>
</evidence>
<accession>A0AA46H049</accession>
<reference evidence="7 8" key="1">
    <citation type="submission" date="2018-06" db="EMBL/GenBank/DDBJ databases">
        <authorList>
            <consortium name="Pathogen Informatics"/>
            <person name="Doyle S."/>
        </authorList>
    </citation>
    <scope>NUCLEOTIDE SEQUENCE [LARGE SCALE GENOMIC DNA]</scope>
    <source>
        <strain evidence="7 8">NCTC7915</strain>
    </source>
</reference>
<dbReference type="Proteomes" id="UP000254118">
    <property type="component" value="Unassembled WGS sequence"/>
</dbReference>
<feature type="transmembrane region" description="Helical" evidence="6">
    <location>
        <begin position="168"/>
        <end position="187"/>
    </location>
</feature>
<keyword evidence="3 6" id="KW-0812">Transmembrane</keyword>
<feature type="transmembrane region" description="Helical" evidence="6">
    <location>
        <begin position="225"/>
        <end position="243"/>
    </location>
</feature>
<feature type="transmembrane region" description="Helical" evidence="6">
    <location>
        <begin position="312"/>
        <end position="334"/>
    </location>
</feature>
<evidence type="ECO:0000256" key="4">
    <source>
        <dbReference type="ARBA" id="ARBA00022989"/>
    </source>
</evidence>
<evidence type="ECO:0000256" key="2">
    <source>
        <dbReference type="ARBA" id="ARBA00022475"/>
    </source>
</evidence>
<dbReference type="AlphaFoldDB" id="A0AA46H049"/>